<comment type="similarity">
    <text evidence="2">Belongs to the TsaE family.</text>
</comment>
<evidence type="ECO:0000256" key="9">
    <source>
        <dbReference type="ARBA" id="ARBA00022842"/>
    </source>
</evidence>
<reference evidence="11" key="1">
    <citation type="submission" date="2024-03" db="EMBL/GenBank/DDBJ databases">
        <title>Deinococcus weizhi sp. nov., isolated from human skin.</title>
        <authorList>
            <person name="Wei Z."/>
            <person name="Tian F."/>
            <person name="Yang C."/>
            <person name="Xin L.T."/>
            <person name="Wen Z.J."/>
            <person name="Lan K.C."/>
            <person name="Yu L."/>
            <person name="Zhe W."/>
            <person name="Dan F.D."/>
            <person name="Jun W."/>
            <person name="Rui Z."/>
            <person name="Yong X.J."/>
            <person name="Ting Y."/>
            <person name="Wei X."/>
            <person name="Xu Z.G."/>
            <person name="Xin Z."/>
            <person name="Dong F.G."/>
            <person name="Ni X.M."/>
            <person name="Zheng M.G."/>
            <person name="Chun Y."/>
            <person name="Qian W.X."/>
        </authorList>
    </citation>
    <scope>NUCLEOTIDE SEQUENCE</scope>
    <source>
        <strain evidence="11">VB142</strain>
    </source>
</reference>
<dbReference type="EMBL" id="CP149782">
    <property type="protein sequence ID" value="WYF43843.1"/>
    <property type="molecule type" value="Genomic_DNA"/>
</dbReference>
<evidence type="ECO:0000256" key="6">
    <source>
        <dbReference type="ARBA" id="ARBA00022723"/>
    </source>
</evidence>
<dbReference type="AlphaFoldDB" id="A0AAU6Q0S1"/>
<keyword evidence="5" id="KW-0819">tRNA processing</keyword>
<dbReference type="InterPro" id="IPR027417">
    <property type="entry name" value="P-loop_NTPase"/>
</dbReference>
<evidence type="ECO:0000256" key="10">
    <source>
        <dbReference type="ARBA" id="ARBA00032441"/>
    </source>
</evidence>
<name>A0AAU6Q0S1_9DEIO</name>
<dbReference type="RefSeq" id="WP_339094870.1">
    <property type="nucleotide sequence ID" value="NZ_CP149782.1"/>
</dbReference>
<dbReference type="GO" id="GO:0046872">
    <property type="term" value="F:metal ion binding"/>
    <property type="evidence" value="ECO:0007669"/>
    <property type="project" value="UniProtKB-KW"/>
</dbReference>
<dbReference type="Pfam" id="PF02367">
    <property type="entry name" value="TsaE"/>
    <property type="match status" value="1"/>
</dbReference>
<evidence type="ECO:0000256" key="3">
    <source>
        <dbReference type="ARBA" id="ARBA00019010"/>
    </source>
</evidence>
<evidence type="ECO:0000313" key="11">
    <source>
        <dbReference type="EMBL" id="WYF43843.1"/>
    </source>
</evidence>
<proteinExistence type="inferred from homology"/>
<dbReference type="GO" id="GO:0005524">
    <property type="term" value="F:ATP binding"/>
    <property type="evidence" value="ECO:0007669"/>
    <property type="project" value="UniProtKB-KW"/>
</dbReference>
<dbReference type="PANTHER" id="PTHR33540:SF2">
    <property type="entry name" value="TRNA THREONYLCARBAMOYLADENOSINE BIOSYNTHESIS PROTEIN TSAE"/>
    <property type="match status" value="1"/>
</dbReference>
<accession>A0AAU6Q0S1</accession>
<dbReference type="PANTHER" id="PTHR33540">
    <property type="entry name" value="TRNA THREONYLCARBAMOYLADENOSINE BIOSYNTHESIS PROTEIN TSAE"/>
    <property type="match status" value="1"/>
</dbReference>
<sequence>MPEPSGQLQPAESRLLRGVTEQRGLGAALAQALPPGSVLFLEGELGAGKTTLTQGLLAAYGFAGHVTSPTYALMQVYPTPAGQVLHVDAYRVRDVAELYEMDLDELIVGSRLSIIEWGEGFYADYPDAPVYLLEHVEGEPELRRVTRKR</sequence>
<keyword evidence="7" id="KW-0547">Nucleotide-binding</keyword>
<evidence type="ECO:0000256" key="5">
    <source>
        <dbReference type="ARBA" id="ARBA00022694"/>
    </source>
</evidence>
<keyword evidence="6" id="KW-0479">Metal-binding</keyword>
<comment type="subcellular location">
    <subcellularLocation>
        <location evidence="1">Cytoplasm</location>
    </subcellularLocation>
</comment>
<dbReference type="InterPro" id="IPR003442">
    <property type="entry name" value="T6A_TsaE"/>
</dbReference>
<evidence type="ECO:0000256" key="1">
    <source>
        <dbReference type="ARBA" id="ARBA00004496"/>
    </source>
</evidence>
<keyword evidence="4" id="KW-0963">Cytoplasm</keyword>
<protein>
    <recommendedName>
        <fullName evidence="3">tRNA threonylcarbamoyladenosine biosynthesis protein TsaE</fullName>
    </recommendedName>
    <alternativeName>
        <fullName evidence="10">t(6)A37 threonylcarbamoyladenosine biosynthesis protein TsaE</fullName>
    </alternativeName>
</protein>
<dbReference type="GO" id="GO:0005737">
    <property type="term" value="C:cytoplasm"/>
    <property type="evidence" value="ECO:0007669"/>
    <property type="project" value="UniProtKB-SubCell"/>
</dbReference>
<evidence type="ECO:0000256" key="4">
    <source>
        <dbReference type="ARBA" id="ARBA00022490"/>
    </source>
</evidence>
<evidence type="ECO:0000256" key="7">
    <source>
        <dbReference type="ARBA" id="ARBA00022741"/>
    </source>
</evidence>
<evidence type="ECO:0000256" key="2">
    <source>
        <dbReference type="ARBA" id="ARBA00007599"/>
    </source>
</evidence>
<organism evidence="11">
    <name type="scientific">Deinococcus sp. VB142</name>
    <dbReference type="NCBI Taxonomy" id="3112952"/>
    <lineage>
        <taxon>Bacteria</taxon>
        <taxon>Thermotogati</taxon>
        <taxon>Deinococcota</taxon>
        <taxon>Deinococci</taxon>
        <taxon>Deinococcales</taxon>
        <taxon>Deinococcaceae</taxon>
        <taxon>Deinococcus</taxon>
    </lineage>
</organism>
<dbReference type="GO" id="GO:0002949">
    <property type="term" value="P:tRNA threonylcarbamoyladenosine modification"/>
    <property type="evidence" value="ECO:0007669"/>
    <property type="project" value="InterPro"/>
</dbReference>
<gene>
    <name evidence="11" type="primary">tsaE</name>
    <name evidence="11" type="ORF">WDJ50_10510</name>
</gene>
<dbReference type="SUPFAM" id="SSF52540">
    <property type="entry name" value="P-loop containing nucleoside triphosphate hydrolases"/>
    <property type="match status" value="1"/>
</dbReference>
<dbReference type="NCBIfam" id="TIGR00150">
    <property type="entry name" value="T6A_YjeE"/>
    <property type="match status" value="1"/>
</dbReference>
<keyword evidence="8" id="KW-0067">ATP-binding</keyword>
<keyword evidence="9" id="KW-0460">Magnesium</keyword>
<dbReference type="Gene3D" id="3.40.50.300">
    <property type="entry name" value="P-loop containing nucleotide triphosphate hydrolases"/>
    <property type="match status" value="1"/>
</dbReference>
<evidence type="ECO:0000256" key="8">
    <source>
        <dbReference type="ARBA" id="ARBA00022840"/>
    </source>
</evidence>